<feature type="active site" description="Nucleophile" evidence="7 8">
    <location>
        <position position="156"/>
    </location>
</feature>
<feature type="active site" evidence="7 8">
    <location>
        <position position="321"/>
    </location>
</feature>
<dbReference type="InterPro" id="IPR029058">
    <property type="entry name" value="AB_hydrolase_fold"/>
</dbReference>
<dbReference type="SUPFAM" id="SSF53474">
    <property type="entry name" value="alpha/beta-Hydrolases"/>
    <property type="match status" value="1"/>
</dbReference>
<dbReference type="GO" id="GO:0009086">
    <property type="term" value="P:methionine biosynthetic process"/>
    <property type="evidence" value="ECO:0007669"/>
    <property type="project" value="UniProtKB-UniRule"/>
</dbReference>
<reference evidence="10" key="1">
    <citation type="submission" date="2023-07" db="EMBL/GenBank/DDBJ databases">
        <title>Genome content predicts the carbon catabolic preferences of heterotrophic bacteria.</title>
        <authorList>
            <person name="Gralka M."/>
        </authorList>
    </citation>
    <scope>NUCLEOTIDE SEQUENCE</scope>
    <source>
        <strain evidence="10">I2M16</strain>
    </source>
</reference>
<feature type="site" description="Important for acyl-CoA specificity" evidence="7">
    <location>
        <position position="323"/>
    </location>
</feature>
<protein>
    <recommendedName>
        <fullName evidence="7">Homoserine O-succinyltransferase</fullName>
        <shortName evidence="7">HST</shortName>
        <ecNumber evidence="7">2.3.1.46</ecNumber>
    </recommendedName>
    <alternativeName>
        <fullName evidence="7">Homoserine transsuccinylase</fullName>
        <shortName evidence="7">HTS</shortName>
    </alternativeName>
</protein>
<evidence type="ECO:0000313" key="10">
    <source>
        <dbReference type="EMBL" id="MDO6453718.1"/>
    </source>
</evidence>
<feature type="binding site" evidence="7">
    <location>
        <position position="355"/>
    </location>
    <ligand>
        <name>substrate</name>
    </ligand>
</feature>
<proteinExistence type="inferred from homology"/>
<evidence type="ECO:0000256" key="3">
    <source>
        <dbReference type="ARBA" id="ARBA00022605"/>
    </source>
</evidence>
<name>A0AAW7XHB2_9GAMM</name>
<dbReference type="HAMAP" id="MF_00296">
    <property type="entry name" value="MetX_acyltransf"/>
    <property type="match status" value="1"/>
</dbReference>
<dbReference type="PANTHER" id="PTHR32268">
    <property type="entry name" value="HOMOSERINE O-ACETYLTRANSFERASE"/>
    <property type="match status" value="1"/>
</dbReference>
<comment type="caution">
    <text evidence="10">The sequence shown here is derived from an EMBL/GenBank/DDBJ whole genome shotgun (WGS) entry which is preliminary data.</text>
</comment>
<evidence type="ECO:0000256" key="4">
    <source>
        <dbReference type="ARBA" id="ARBA00022679"/>
    </source>
</evidence>
<dbReference type="Pfam" id="PF00561">
    <property type="entry name" value="Abhydrolase_1"/>
    <property type="match status" value="1"/>
</dbReference>
<organism evidence="10 11">
    <name type="scientific">Neptunomonas phycophila</name>
    <dbReference type="NCBI Taxonomy" id="1572645"/>
    <lineage>
        <taxon>Bacteria</taxon>
        <taxon>Pseudomonadati</taxon>
        <taxon>Pseudomonadota</taxon>
        <taxon>Gammaproteobacteria</taxon>
        <taxon>Oceanospirillales</taxon>
        <taxon>Oceanospirillaceae</taxon>
        <taxon>Neptunomonas</taxon>
    </lineage>
</organism>
<comment type="subcellular location">
    <subcellularLocation>
        <location evidence="7">Cytoplasm</location>
    </subcellularLocation>
</comment>
<keyword evidence="4 7" id="KW-0808">Transferase</keyword>
<dbReference type="InterPro" id="IPR008220">
    <property type="entry name" value="HAT_MetX-like"/>
</dbReference>
<evidence type="ECO:0000256" key="6">
    <source>
        <dbReference type="ARBA" id="ARBA00023315"/>
    </source>
</evidence>
<dbReference type="GO" id="GO:0008899">
    <property type="term" value="F:homoserine O-succinyltransferase activity"/>
    <property type="evidence" value="ECO:0007669"/>
    <property type="project" value="UniProtKB-UniRule"/>
</dbReference>
<dbReference type="NCBIfam" id="TIGR01392">
    <property type="entry name" value="homoserO_Ac_trn"/>
    <property type="match status" value="1"/>
</dbReference>
<keyword evidence="2 7" id="KW-0963">Cytoplasm</keyword>
<dbReference type="PIRSF" id="PIRSF000443">
    <property type="entry name" value="Homoser_Ac_trans"/>
    <property type="match status" value="1"/>
</dbReference>
<keyword evidence="5 7" id="KW-0486">Methionine biosynthesis</keyword>
<evidence type="ECO:0000256" key="7">
    <source>
        <dbReference type="HAMAP-Rule" id="MF_00296"/>
    </source>
</evidence>
<sequence>MPQKIPTDSIGYVIPQAIDFTEPLALACGRTLDAYRLMIETYGTLNADASNAILICHALSGHHHAAGFHEGDNKPGWWDSAIGPGKAIDTNKFFVVSLNNLGGCHGSSGPNQIDPATGKPYGPDFPLMTVTDWVESQARLADRLGIQQWAAVVGGSLGGMQALQWAISYPERLRHCLVIASAAKLSAQNIAFNEVARQAISKDPCFHKGRYYDVDDVPRTGLMLARMVGHITYLSDDGMRDKFGREMKTGKLMFDFNPQFEVESYLQYQGERFSTSFDANTYLLMTKALDYFDPAAEAQHDLARALAHVKAKFLLVSFTTDWRFSPERSREILDALIDAGKDVSYAEVNAPQGHDAFLLPIPRYMDILKAYMSRVEADIPATSSTTAEVEA</sequence>
<comment type="subunit">
    <text evidence="1 7">Homodimer.</text>
</comment>
<comment type="function">
    <text evidence="7">Transfers a succinyl group from succinyl-CoA to L-homoserine, forming succinyl-L-homoserine.</text>
</comment>
<evidence type="ECO:0000259" key="9">
    <source>
        <dbReference type="Pfam" id="PF00561"/>
    </source>
</evidence>
<comment type="catalytic activity">
    <reaction evidence="7">
        <text>L-homoserine + succinyl-CoA = O-succinyl-L-homoserine + CoA</text>
        <dbReference type="Rhea" id="RHEA:22008"/>
        <dbReference type="ChEBI" id="CHEBI:57287"/>
        <dbReference type="ChEBI" id="CHEBI:57292"/>
        <dbReference type="ChEBI" id="CHEBI:57476"/>
        <dbReference type="ChEBI" id="CHEBI:57661"/>
        <dbReference type="EC" id="2.3.1.46"/>
    </reaction>
</comment>
<comment type="caution">
    <text evidence="7">Lacks conserved residue(s) required for the propagation of feature annotation.</text>
</comment>
<evidence type="ECO:0000256" key="8">
    <source>
        <dbReference type="PIRSR" id="PIRSR000443-1"/>
    </source>
</evidence>
<feature type="active site" evidence="7 8">
    <location>
        <position position="354"/>
    </location>
</feature>
<keyword evidence="3 7" id="KW-0028">Amino-acid biosynthesis</keyword>
<dbReference type="FunFam" id="1.10.1740.110:FF:000001">
    <property type="entry name" value="Homoserine O-acetyltransferase"/>
    <property type="match status" value="1"/>
</dbReference>
<evidence type="ECO:0000256" key="1">
    <source>
        <dbReference type="ARBA" id="ARBA00011738"/>
    </source>
</evidence>
<evidence type="ECO:0000256" key="5">
    <source>
        <dbReference type="ARBA" id="ARBA00023167"/>
    </source>
</evidence>
<evidence type="ECO:0000256" key="2">
    <source>
        <dbReference type="ARBA" id="ARBA00022490"/>
    </source>
</evidence>
<dbReference type="EC" id="2.3.1.46" evidence="7"/>
<dbReference type="AlphaFoldDB" id="A0AAW7XHB2"/>
<dbReference type="GO" id="GO:0004414">
    <property type="term" value="F:homoserine O-acetyltransferase activity"/>
    <property type="evidence" value="ECO:0007669"/>
    <property type="project" value="UniProtKB-ARBA"/>
</dbReference>
<evidence type="ECO:0000313" key="11">
    <source>
        <dbReference type="Proteomes" id="UP001169862"/>
    </source>
</evidence>
<gene>
    <name evidence="7" type="primary">metXS</name>
    <name evidence="10" type="ORF">Q4490_09075</name>
</gene>
<dbReference type="PANTHER" id="PTHR32268:SF11">
    <property type="entry name" value="HOMOSERINE O-ACETYLTRANSFERASE"/>
    <property type="match status" value="1"/>
</dbReference>
<dbReference type="Gene3D" id="3.40.50.1820">
    <property type="entry name" value="alpha/beta hydrolase"/>
    <property type="match status" value="1"/>
</dbReference>
<dbReference type="Gene3D" id="1.10.1740.110">
    <property type="match status" value="1"/>
</dbReference>
<feature type="domain" description="AB hydrolase-1" evidence="9">
    <location>
        <begin position="51"/>
        <end position="358"/>
    </location>
</feature>
<dbReference type="EMBL" id="JAUOPG010000005">
    <property type="protein sequence ID" value="MDO6453718.1"/>
    <property type="molecule type" value="Genomic_DNA"/>
</dbReference>
<comment type="pathway">
    <text evidence="7">Amino-acid biosynthesis; L-methionine biosynthesis via de novo pathway; O-succinyl-L-homoserine from L-homoserine: step 1/1.</text>
</comment>
<dbReference type="InterPro" id="IPR000073">
    <property type="entry name" value="AB_hydrolase_1"/>
</dbReference>
<dbReference type="Proteomes" id="UP001169862">
    <property type="component" value="Unassembled WGS sequence"/>
</dbReference>
<dbReference type="GO" id="GO:0009092">
    <property type="term" value="P:homoserine metabolic process"/>
    <property type="evidence" value="ECO:0007669"/>
    <property type="project" value="TreeGrafter"/>
</dbReference>
<dbReference type="NCBIfam" id="NF001209">
    <property type="entry name" value="PRK00175.1"/>
    <property type="match status" value="1"/>
</dbReference>
<dbReference type="RefSeq" id="WP_075179209.1">
    <property type="nucleotide sequence ID" value="NZ_JAUOPG010000005.1"/>
</dbReference>
<dbReference type="GO" id="GO:0005737">
    <property type="term" value="C:cytoplasm"/>
    <property type="evidence" value="ECO:0007669"/>
    <property type="project" value="UniProtKB-SubCell"/>
</dbReference>
<feature type="binding site" evidence="7">
    <location>
        <position position="226"/>
    </location>
    <ligand>
        <name>substrate</name>
    </ligand>
</feature>
<keyword evidence="6 7" id="KW-0012">Acyltransferase</keyword>
<comment type="similarity">
    <text evidence="7">Belongs to the AB hydrolase superfamily. MetX family.</text>
</comment>
<accession>A0AAW7XHB2</accession>